<dbReference type="Proteomes" id="UP000283087">
    <property type="component" value="Unassembled WGS sequence"/>
</dbReference>
<proteinExistence type="predicted"/>
<name>A0A430KRT4_9GAMM</name>
<sequence>MKKANSAPEYAVRRHRLIEQEEIIHFQDQHCPVEILTEESIEWITVSHDMISLEVIELSSH</sequence>
<dbReference type="EMBL" id="RQXW01000006">
    <property type="protein sequence ID" value="RTE66180.1"/>
    <property type="molecule type" value="Genomic_DNA"/>
</dbReference>
<dbReference type="AlphaFoldDB" id="A0A430KRT4"/>
<keyword evidence="2" id="KW-1185">Reference proteome</keyword>
<comment type="caution">
    <text evidence="1">The sequence shown here is derived from an EMBL/GenBank/DDBJ whole genome shotgun (WGS) entry which is preliminary data.</text>
</comment>
<organism evidence="1 2">
    <name type="scientific">Amphritea opalescens</name>
    <dbReference type="NCBI Taxonomy" id="2490544"/>
    <lineage>
        <taxon>Bacteria</taxon>
        <taxon>Pseudomonadati</taxon>
        <taxon>Pseudomonadota</taxon>
        <taxon>Gammaproteobacteria</taxon>
        <taxon>Oceanospirillales</taxon>
        <taxon>Oceanospirillaceae</taxon>
        <taxon>Amphritea</taxon>
    </lineage>
</organism>
<protein>
    <submittedName>
        <fullName evidence="1">Uncharacterized protein</fullName>
    </submittedName>
</protein>
<reference evidence="1 2" key="1">
    <citation type="submission" date="2018-11" db="EMBL/GenBank/DDBJ databases">
        <title>The draft genome sequence of Amphritea opalescens ANRC-JH13T.</title>
        <authorList>
            <person name="Fang Z."/>
            <person name="Zhang Y."/>
            <person name="Han X."/>
        </authorList>
    </citation>
    <scope>NUCLEOTIDE SEQUENCE [LARGE SCALE GENOMIC DNA]</scope>
    <source>
        <strain evidence="1 2">ANRC-JH13</strain>
    </source>
</reference>
<gene>
    <name evidence="1" type="ORF">EH243_08665</name>
</gene>
<evidence type="ECO:0000313" key="2">
    <source>
        <dbReference type="Proteomes" id="UP000283087"/>
    </source>
</evidence>
<dbReference type="OrthoDB" id="6121344at2"/>
<dbReference type="RefSeq" id="WP_126158253.1">
    <property type="nucleotide sequence ID" value="NZ_RQXW01000006.1"/>
</dbReference>
<accession>A0A430KRT4</accession>
<evidence type="ECO:0000313" key="1">
    <source>
        <dbReference type="EMBL" id="RTE66180.1"/>
    </source>
</evidence>